<accession>A0A382Y0D8</accession>
<proteinExistence type="predicted"/>
<gene>
    <name evidence="1" type="ORF">METZ01_LOCUS428852</name>
</gene>
<dbReference type="SUPFAM" id="SSF53383">
    <property type="entry name" value="PLP-dependent transferases"/>
    <property type="match status" value="1"/>
</dbReference>
<protein>
    <recommendedName>
        <fullName evidence="2">Aminotransferase class V domain-containing protein</fullName>
    </recommendedName>
</protein>
<dbReference type="EMBL" id="UINC01171431">
    <property type="protein sequence ID" value="SVD75998.1"/>
    <property type="molecule type" value="Genomic_DNA"/>
</dbReference>
<evidence type="ECO:0008006" key="2">
    <source>
        <dbReference type="Google" id="ProtNLM"/>
    </source>
</evidence>
<feature type="non-terminal residue" evidence="1">
    <location>
        <position position="53"/>
    </location>
</feature>
<dbReference type="InterPro" id="IPR015424">
    <property type="entry name" value="PyrdxlP-dep_Trfase"/>
</dbReference>
<organism evidence="1">
    <name type="scientific">marine metagenome</name>
    <dbReference type="NCBI Taxonomy" id="408172"/>
    <lineage>
        <taxon>unclassified sequences</taxon>
        <taxon>metagenomes</taxon>
        <taxon>ecological metagenomes</taxon>
    </lineage>
</organism>
<sequence>MAALQDAALGRSHRSGLGQGKLQEVIDRSRSVLGIPADHRIAVVPASDTGAVE</sequence>
<reference evidence="1" key="1">
    <citation type="submission" date="2018-05" db="EMBL/GenBank/DDBJ databases">
        <authorList>
            <person name="Lanie J.A."/>
            <person name="Ng W.-L."/>
            <person name="Kazmierczak K.M."/>
            <person name="Andrzejewski T.M."/>
            <person name="Davidsen T.M."/>
            <person name="Wayne K.J."/>
            <person name="Tettelin H."/>
            <person name="Glass J.I."/>
            <person name="Rusch D."/>
            <person name="Podicherti R."/>
            <person name="Tsui H.-C.T."/>
            <person name="Winkler M.E."/>
        </authorList>
    </citation>
    <scope>NUCLEOTIDE SEQUENCE</scope>
</reference>
<dbReference type="AlphaFoldDB" id="A0A382Y0D8"/>
<evidence type="ECO:0000313" key="1">
    <source>
        <dbReference type="EMBL" id="SVD75998.1"/>
    </source>
</evidence>
<name>A0A382Y0D8_9ZZZZ</name>